<feature type="region of interest" description="Disordered" evidence="1">
    <location>
        <begin position="229"/>
        <end position="284"/>
    </location>
</feature>
<feature type="region of interest" description="Disordered" evidence="1">
    <location>
        <begin position="49"/>
        <end position="108"/>
    </location>
</feature>
<dbReference type="Proteomes" id="UP000800200">
    <property type="component" value="Unassembled WGS sequence"/>
</dbReference>
<dbReference type="EMBL" id="ML994728">
    <property type="protein sequence ID" value="KAF2175626.1"/>
    <property type="molecule type" value="Genomic_DNA"/>
</dbReference>
<feature type="compositionally biased region" description="Low complexity" evidence="1">
    <location>
        <begin position="241"/>
        <end position="255"/>
    </location>
</feature>
<dbReference type="OrthoDB" id="3946744at2759"/>
<organism evidence="2 3">
    <name type="scientific">Zopfia rhizophila CBS 207.26</name>
    <dbReference type="NCBI Taxonomy" id="1314779"/>
    <lineage>
        <taxon>Eukaryota</taxon>
        <taxon>Fungi</taxon>
        <taxon>Dikarya</taxon>
        <taxon>Ascomycota</taxon>
        <taxon>Pezizomycotina</taxon>
        <taxon>Dothideomycetes</taxon>
        <taxon>Dothideomycetes incertae sedis</taxon>
        <taxon>Zopfiaceae</taxon>
        <taxon>Zopfia</taxon>
    </lineage>
</organism>
<gene>
    <name evidence="2" type="ORF">K469DRAFT_57506</name>
</gene>
<proteinExistence type="predicted"/>
<feature type="compositionally biased region" description="Low complexity" evidence="1">
    <location>
        <begin position="19"/>
        <end position="34"/>
    </location>
</feature>
<feature type="region of interest" description="Disordered" evidence="1">
    <location>
        <begin position="361"/>
        <end position="397"/>
    </location>
</feature>
<feature type="compositionally biased region" description="Basic and acidic residues" evidence="1">
    <location>
        <begin position="372"/>
        <end position="382"/>
    </location>
</feature>
<name>A0A6A6DDD7_9PEZI</name>
<feature type="compositionally biased region" description="Basic residues" evidence="1">
    <location>
        <begin position="259"/>
        <end position="274"/>
    </location>
</feature>
<evidence type="ECO:0000313" key="2">
    <source>
        <dbReference type="EMBL" id="KAF2175626.1"/>
    </source>
</evidence>
<feature type="region of interest" description="Disordered" evidence="1">
    <location>
        <begin position="120"/>
        <end position="160"/>
    </location>
</feature>
<protein>
    <submittedName>
        <fullName evidence="2">Uncharacterized protein</fullName>
    </submittedName>
</protein>
<accession>A0A6A6DDD7</accession>
<keyword evidence="3" id="KW-1185">Reference proteome</keyword>
<dbReference type="AlphaFoldDB" id="A0A6A6DDD7"/>
<reference evidence="2" key="1">
    <citation type="journal article" date="2020" name="Stud. Mycol.">
        <title>101 Dothideomycetes genomes: a test case for predicting lifestyles and emergence of pathogens.</title>
        <authorList>
            <person name="Haridas S."/>
            <person name="Albert R."/>
            <person name="Binder M."/>
            <person name="Bloem J."/>
            <person name="Labutti K."/>
            <person name="Salamov A."/>
            <person name="Andreopoulos B."/>
            <person name="Baker S."/>
            <person name="Barry K."/>
            <person name="Bills G."/>
            <person name="Bluhm B."/>
            <person name="Cannon C."/>
            <person name="Castanera R."/>
            <person name="Culley D."/>
            <person name="Daum C."/>
            <person name="Ezra D."/>
            <person name="Gonzalez J."/>
            <person name="Henrissat B."/>
            <person name="Kuo A."/>
            <person name="Liang C."/>
            <person name="Lipzen A."/>
            <person name="Lutzoni F."/>
            <person name="Magnuson J."/>
            <person name="Mondo S."/>
            <person name="Nolan M."/>
            <person name="Ohm R."/>
            <person name="Pangilinan J."/>
            <person name="Park H.-J."/>
            <person name="Ramirez L."/>
            <person name="Alfaro M."/>
            <person name="Sun H."/>
            <person name="Tritt A."/>
            <person name="Yoshinaga Y."/>
            <person name="Zwiers L.-H."/>
            <person name="Turgeon B."/>
            <person name="Goodwin S."/>
            <person name="Spatafora J."/>
            <person name="Crous P."/>
            <person name="Grigoriev I."/>
        </authorList>
    </citation>
    <scope>NUCLEOTIDE SEQUENCE</scope>
    <source>
        <strain evidence="2">CBS 207.26</strain>
    </source>
</reference>
<feature type="compositionally biased region" description="Basic residues" evidence="1">
    <location>
        <begin position="1"/>
        <end position="16"/>
    </location>
</feature>
<feature type="compositionally biased region" description="Low complexity" evidence="1">
    <location>
        <begin position="383"/>
        <end position="396"/>
    </location>
</feature>
<feature type="compositionally biased region" description="Polar residues" evidence="1">
    <location>
        <begin position="147"/>
        <end position="160"/>
    </location>
</feature>
<feature type="region of interest" description="Disordered" evidence="1">
    <location>
        <begin position="1"/>
        <end position="34"/>
    </location>
</feature>
<feature type="compositionally biased region" description="Low complexity" evidence="1">
    <location>
        <begin position="69"/>
        <end position="98"/>
    </location>
</feature>
<evidence type="ECO:0000313" key="3">
    <source>
        <dbReference type="Proteomes" id="UP000800200"/>
    </source>
</evidence>
<evidence type="ECO:0000256" key="1">
    <source>
        <dbReference type="SAM" id="MobiDB-lite"/>
    </source>
</evidence>
<sequence length="446" mass="48891">MPQNKKPRARLKRPKVKASQPQDPPHSQSQPQPTLFTLFTLFTASNATFTSSHPEVGGSSAYPSPPPTSSHYLPRTSASSITSSISNISPTTSPSTIAKGEEKRRASSVFHRRFSFSLPLSRGQTPSASSTSSSERRSSDLESLSPTTTISPKSLSSIKTTPPKLQLKCTCGMPICTQCKKEMEMSLEFVFGKAPPEGSCRGRDLGSVDESVPLSPVCFKVHPGTLVTFTSSSPPPPPLSLPRRGSGFSSEGSNESYEHHRKGSVKEARRRTYRGTRDKSLRSPRCASLPGPGYFYGCGEGIGLDEQLYQRTSRLQNIDYKARKLERRTRSMGERDRVLREGRDIYHATLIEIGTARLSSGHRSTSVGMEGMRGEERKESRGSGRSTSSSSISSDSAEAFLKHVRASMEARRRIADQGKAKRAFKKASYDVFVDEKEKGFIGDEPL</sequence>